<name>A0A381XWI3_9ZZZZ</name>
<dbReference type="AlphaFoldDB" id="A0A381XWI3"/>
<reference evidence="1" key="1">
    <citation type="submission" date="2018-05" db="EMBL/GenBank/DDBJ databases">
        <authorList>
            <person name="Lanie J.A."/>
            <person name="Ng W.-L."/>
            <person name="Kazmierczak K.M."/>
            <person name="Andrzejewski T.M."/>
            <person name="Davidsen T.M."/>
            <person name="Wayne K.J."/>
            <person name="Tettelin H."/>
            <person name="Glass J.I."/>
            <person name="Rusch D."/>
            <person name="Podicherti R."/>
            <person name="Tsui H.-C.T."/>
            <person name="Winkler M.E."/>
        </authorList>
    </citation>
    <scope>NUCLEOTIDE SEQUENCE</scope>
</reference>
<protein>
    <recommendedName>
        <fullName evidence="2">Outer membrane protein beta-barrel domain-containing protein</fullName>
    </recommendedName>
</protein>
<evidence type="ECO:0000313" key="1">
    <source>
        <dbReference type="EMBL" id="SVA69166.1"/>
    </source>
</evidence>
<gene>
    <name evidence="1" type="ORF">METZ01_LOCUS122020</name>
</gene>
<dbReference type="EMBL" id="UINC01016648">
    <property type="protein sequence ID" value="SVA69166.1"/>
    <property type="molecule type" value="Genomic_DNA"/>
</dbReference>
<proteinExistence type="predicted"/>
<accession>A0A381XWI3</accession>
<organism evidence="1">
    <name type="scientific">marine metagenome</name>
    <dbReference type="NCBI Taxonomy" id="408172"/>
    <lineage>
        <taxon>unclassified sequences</taxon>
        <taxon>metagenomes</taxon>
        <taxon>ecological metagenomes</taxon>
    </lineage>
</organism>
<evidence type="ECO:0008006" key="2">
    <source>
        <dbReference type="Google" id="ProtNLM"/>
    </source>
</evidence>
<sequence length="231" mass="25015">MKQYKAIIIGLILAVLPFNSAFAILGFGIQGGQGLFTVGERNLDDPSGFASMATSEFSNSLNVGVYAYLDIIPFIDLEIDANIVAQVYEFAFLNVLGTAGPYDAVWGGASTYITARRKLVGFGVPLIGKAQIFAGGGVNSHTFAPLANLDLVESLMGGDLTTEPTFSEDDLVDFIDENKIDKSGLHFQVGMQFKLFVLDSFLFYRHTLGDFEDVLDAKSFGSLNFRIGMGF</sequence>